<dbReference type="GO" id="GO:0030420">
    <property type="term" value="P:establishment of competence for transformation"/>
    <property type="evidence" value="ECO:0007669"/>
    <property type="project" value="UniProtKB-KW"/>
</dbReference>
<reference evidence="4" key="1">
    <citation type="submission" date="2022-09" db="EMBL/GenBank/DDBJ databases">
        <title>Complete Genomes of Fervidibacillus albus and Fervidibacillus halotolerans isolated from tidal flat sediments.</title>
        <authorList>
            <person name="Kwon K.K."/>
            <person name="Yang S.-H."/>
            <person name="Park M.J."/>
            <person name="Oh H.-M."/>
        </authorList>
    </citation>
    <scope>NUCLEOTIDE SEQUENCE</scope>
    <source>
        <strain evidence="4">MEBiC13591</strain>
    </source>
</reference>
<evidence type="ECO:0000256" key="3">
    <source>
        <dbReference type="SAM" id="Phobius"/>
    </source>
</evidence>
<name>A0A9E8LSN5_9BACI</name>
<evidence type="ECO:0000256" key="2">
    <source>
        <dbReference type="ARBA" id="ARBA00023287"/>
    </source>
</evidence>
<dbReference type="Pfam" id="PF07963">
    <property type="entry name" value="N_methyl"/>
    <property type="match status" value="1"/>
</dbReference>
<dbReference type="InterPro" id="IPR012902">
    <property type="entry name" value="N_methyl_site"/>
</dbReference>
<keyword evidence="5" id="KW-1185">Reference proteome</keyword>
<sequence length="141" mass="15966">MKFLKNKREGFTLIEVVVAITILSITILTFFQIFIFSQKTANSNNEKLVAIHLAKATLERVKTNPTYYFSMTDTGIQPADGVEIDEDDRIVEQQTINEQNYIVTIEPTIDDVSGFIHVLVEAKLDGDRPIQSKVEGFVQNE</sequence>
<dbReference type="AlphaFoldDB" id="A0A9E8LSN5"/>
<proteinExistence type="predicted"/>
<dbReference type="Proteomes" id="UP001164718">
    <property type="component" value="Chromosome"/>
</dbReference>
<organism evidence="4 5">
    <name type="scientific">Fervidibacillus albus</name>
    <dbReference type="NCBI Taxonomy" id="2980026"/>
    <lineage>
        <taxon>Bacteria</taxon>
        <taxon>Bacillati</taxon>
        <taxon>Bacillota</taxon>
        <taxon>Bacilli</taxon>
        <taxon>Bacillales</taxon>
        <taxon>Bacillaceae</taxon>
        <taxon>Fervidibacillus</taxon>
    </lineage>
</organism>
<keyword evidence="2" id="KW-0178">Competence</keyword>
<evidence type="ECO:0000313" key="4">
    <source>
        <dbReference type="EMBL" id="WAA08869.1"/>
    </source>
</evidence>
<dbReference type="KEGG" id="faf:OE104_09640"/>
<keyword evidence="3" id="KW-0472">Membrane</keyword>
<gene>
    <name evidence="4" type="ORF">OE104_09640</name>
</gene>
<comment type="subcellular location">
    <subcellularLocation>
        <location evidence="1">Cell surface</location>
    </subcellularLocation>
</comment>
<evidence type="ECO:0000256" key="1">
    <source>
        <dbReference type="ARBA" id="ARBA00004241"/>
    </source>
</evidence>
<dbReference type="RefSeq" id="WP_275416651.1">
    <property type="nucleotide sequence ID" value="NZ_CP106878.1"/>
</dbReference>
<evidence type="ECO:0000313" key="5">
    <source>
        <dbReference type="Proteomes" id="UP001164718"/>
    </source>
</evidence>
<dbReference type="NCBIfam" id="TIGR02532">
    <property type="entry name" value="IV_pilin_GFxxxE"/>
    <property type="match status" value="1"/>
</dbReference>
<accession>A0A9E8LSN5</accession>
<protein>
    <submittedName>
        <fullName evidence="4">Type II secretion system GspH family protein</fullName>
    </submittedName>
</protein>
<dbReference type="PROSITE" id="PS00409">
    <property type="entry name" value="PROKAR_NTER_METHYL"/>
    <property type="match status" value="1"/>
</dbReference>
<dbReference type="EMBL" id="CP106878">
    <property type="protein sequence ID" value="WAA08869.1"/>
    <property type="molecule type" value="Genomic_DNA"/>
</dbReference>
<keyword evidence="3" id="KW-0812">Transmembrane</keyword>
<dbReference type="SUPFAM" id="SSF54523">
    <property type="entry name" value="Pili subunits"/>
    <property type="match status" value="1"/>
</dbReference>
<dbReference type="GO" id="GO:0009986">
    <property type="term" value="C:cell surface"/>
    <property type="evidence" value="ECO:0007669"/>
    <property type="project" value="UniProtKB-SubCell"/>
</dbReference>
<keyword evidence="3" id="KW-1133">Transmembrane helix</keyword>
<feature type="transmembrane region" description="Helical" evidence="3">
    <location>
        <begin position="12"/>
        <end position="35"/>
    </location>
</feature>
<dbReference type="InterPro" id="IPR045584">
    <property type="entry name" value="Pilin-like"/>
</dbReference>